<name>A0A3D5QCX2_FLESI</name>
<dbReference type="NCBIfam" id="TIGR04391">
    <property type="entry name" value="CcmD_alt_fam"/>
    <property type="match status" value="1"/>
</dbReference>
<dbReference type="InterPro" id="IPR030888">
    <property type="entry name" value="Put_ccm"/>
</dbReference>
<sequence length="46" mass="5543">MKNFWFLFSAYMVIWVAIFGYILKLNGKMKELKLKLDKLESETKEP</sequence>
<dbReference type="Proteomes" id="UP000262325">
    <property type="component" value="Unassembled WGS sequence"/>
</dbReference>
<evidence type="ECO:0000256" key="1">
    <source>
        <dbReference type="SAM" id="Phobius"/>
    </source>
</evidence>
<comment type="caution">
    <text evidence="2">The sequence shown here is derived from an EMBL/GenBank/DDBJ whole genome shotgun (WGS) entry which is preliminary data.</text>
</comment>
<dbReference type="EMBL" id="DPPF01000111">
    <property type="protein sequence ID" value="HCW93129.1"/>
    <property type="molecule type" value="Genomic_DNA"/>
</dbReference>
<keyword evidence="1" id="KW-0472">Membrane</keyword>
<keyword evidence="1" id="KW-1133">Transmembrane helix</keyword>
<dbReference type="AlphaFoldDB" id="A0A3D5QCX2"/>
<reference evidence="2 3" key="1">
    <citation type="journal article" date="2018" name="Nat. Biotechnol.">
        <title>A standardized bacterial taxonomy based on genome phylogeny substantially revises the tree of life.</title>
        <authorList>
            <person name="Parks D.H."/>
            <person name="Chuvochina M."/>
            <person name="Waite D.W."/>
            <person name="Rinke C."/>
            <person name="Skarshewski A."/>
            <person name="Chaumeil P.A."/>
            <person name="Hugenholtz P."/>
        </authorList>
    </citation>
    <scope>NUCLEOTIDE SEQUENCE [LARGE SCALE GENOMIC DNA]</scope>
    <source>
        <strain evidence="2">UBA8672</strain>
    </source>
</reference>
<gene>
    <name evidence="2" type="ORF">DHM44_05550</name>
</gene>
<evidence type="ECO:0000313" key="3">
    <source>
        <dbReference type="Proteomes" id="UP000262325"/>
    </source>
</evidence>
<proteinExistence type="predicted"/>
<evidence type="ECO:0000313" key="2">
    <source>
        <dbReference type="EMBL" id="HCW93129.1"/>
    </source>
</evidence>
<feature type="transmembrane region" description="Helical" evidence="1">
    <location>
        <begin position="6"/>
        <end position="23"/>
    </location>
</feature>
<keyword evidence="1" id="KW-0812">Transmembrane</keyword>
<accession>A0A3D5QCX2</accession>
<protein>
    <submittedName>
        <fullName evidence="2">CcmD family protein</fullName>
    </submittedName>
</protein>
<dbReference type="RefSeq" id="WP_013887224.1">
    <property type="nucleotide sequence ID" value="NZ_JAAZVV010000049.1"/>
</dbReference>
<organism evidence="2 3">
    <name type="scientific">Flexistipes sinusarabici</name>
    <dbReference type="NCBI Taxonomy" id="2352"/>
    <lineage>
        <taxon>Bacteria</taxon>
        <taxon>Pseudomonadati</taxon>
        <taxon>Deferribacterota</taxon>
        <taxon>Deferribacteres</taxon>
        <taxon>Deferribacterales</taxon>
        <taxon>Flexistipitaceae</taxon>
        <taxon>Flexistipes</taxon>
    </lineage>
</organism>